<dbReference type="InterPro" id="IPR004175">
    <property type="entry name" value="RNA_CPDase"/>
</dbReference>
<gene>
    <name evidence="3" type="primary">thpR</name>
    <name evidence="3" type="ORF">FME95_10115</name>
</gene>
<comment type="catalytic activity">
    <reaction evidence="2">
        <text>a 3'-end 2',3'-cyclophospho-ribonucleotide-RNA + H2O = a 3'-end 2'-phospho-ribonucleotide-RNA + H(+)</text>
        <dbReference type="Rhea" id="RHEA:11828"/>
        <dbReference type="Rhea" id="RHEA-COMP:10464"/>
        <dbReference type="Rhea" id="RHEA-COMP:17353"/>
        <dbReference type="ChEBI" id="CHEBI:15377"/>
        <dbReference type="ChEBI" id="CHEBI:15378"/>
        <dbReference type="ChEBI" id="CHEBI:83064"/>
        <dbReference type="ChEBI" id="CHEBI:173113"/>
        <dbReference type="EC" id="3.1.4.58"/>
    </reaction>
</comment>
<protein>
    <recommendedName>
        <fullName evidence="2">RNA 2',3'-cyclic phosphodiesterase</fullName>
        <shortName evidence="2">RNA 2',3'-CPDase</shortName>
        <ecNumber evidence="2">3.1.4.58</ecNumber>
    </recommendedName>
</protein>
<organism evidence="3 4">
    <name type="scientific">Reinekea thalattae</name>
    <dbReference type="NCBI Taxonomy" id="2593301"/>
    <lineage>
        <taxon>Bacteria</taxon>
        <taxon>Pseudomonadati</taxon>
        <taxon>Pseudomonadota</taxon>
        <taxon>Gammaproteobacteria</taxon>
        <taxon>Oceanospirillales</taxon>
        <taxon>Saccharospirillaceae</taxon>
        <taxon>Reinekea</taxon>
    </lineage>
</organism>
<proteinExistence type="inferred from homology"/>
<dbReference type="Gene3D" id="3.90.1140.10">
    <property type="entry name" value="Cyclic phosphodiesterase"/>
    <property type="match status" value="1"/>
</dbReference>
<dbReference type="PANTHER" id="PTHR35561:SF1">
    <property type="entry name" value="RNA 2',3'-CYCLIC PHOSPHODIESTERASE"/>
    <property type="match status" value="1"/>
</dbReference>
<dbReference type="AlphaFoldDB" id="A0A5C8Z9U3"/>
<feature type="active site" description="Proton donor" evidence="2">
    <location>
        <position position="40"/>
    </location>
</feature>
<dbReference type="SUPFAM" id="SSF55144">
    <property type="entry name" value="LigT-like"/>
    <property type="match status" value="1"/>
</dbReference>
<evidence type="ECO:0000313" key="4">
    <source>
        <dbReference type="Proteomes" id="UP000321764"/>
    </source>
</evidence>
<dbReference type="EMBL" id="VKAD01000001">
    <property type="protein sequence ID" value="TXR54865.1"/>
    <property type="molecule type" value="Genomic_DNA"/>
</dbReference>
<evidence type="ECO:0000313" key="3">
    <source>
        <dbReference type="EMBL" id="TXR54865.1"/>
    </source>
</evidence>
<sequence length="173" mass="20121">MRLFFALSFDSATKKRITPFRDWVIKEADKGQFTRDANYHLTLEFLGEISDEKVPALIEIIHQLGPAPAELRVNRIDAFEKRNKQILWLGIEHNHPLMTLQTQLIQRLQQAGFETQDRPYRPHITLGRRIVLNKPLDAFQFADFTIPVRAIALIESRPEDDQVIYEAKLDSDV</sequence>
<dbReference type="HAMAP" id="MF_01940">
    <property type="entry name" value="RNA_CPDase"/>
    <property type="match status" value="1"/>
</dbReference>
<dbReference type="InterPro" id="IPR009097">
    <property type="entry name" value="Cyclic_Pdiesterase"/>
</dbReference>
<dbReference type="Proteomes" id="UP000321764">
    <property type="component" value="Unassembled WGS sequence"/>
</dbReference>
<dbReference type="RefSeq" id="WP_147714264.1">
    <property type="nucleotide sequence ID" value="NZ_VKAD01000001.1"/>
</dbReference>
<feature type="active site" description="Proton acceptor" evidence="2">
    <location>
        <position position="123"/>
    </location>
</feature>
<dbReference type="GO" id="GO:0004113">
    <property type="term" value="F:2',3'-cyclic-nucleotide 3'-phosphodiesterase activity"/>
    <property type="evidence" value="ECO:0007669"/>
    <property type="project" value="InterPro"/>
</dbReference>
<feature type="short sequence motif" description="HXTX 2" evidence="2">
    <location>
        <begin position="123"/>
        <end position="126"/>
    </location>
</feature>
<evidence type="ECO:0000256" key="2">
    <source>
        <dbReference type="HAMAP-Rule" id="MF_01940"/>
    </source>
</evidence>
<keyword evidence="4" id="KW-1185">Reference proteome</keyword>
<feature type="short sequence motif" description="HXTX 1" evidence="2">
    <location>
        <begin position="40"/>
        <end position="43"/>
    </location>
</feature>
<dbReference type="PANTHER" id="PTHR35561">
    <property type="entry name" value="RNA 2',3'-CYCLIC PHOSPHODIESTERASE"/>
    <property type="match status" value="1"/>
</dbReference>
<evidence type="ECO:0000256" key="1">
    <source>
        <dbReference type="ARBA" id="ARBA00022801"/>
    </source>
</evidence>
<dbReference type="GO" id="GO:0008664">
    <property type="term" value="F:RNA 2',3'-cyclic 3'-phosphodiesterase activity"/>
    <property type="evidence" value="ECO:0007669"/>
    <property type="project" value="UniProtKB-EC"/>
</dbReference>
<dbReference type="OrthoDB" id="7061261at2"/>
<reference evidence="3 4" key="1">
    <citation type="submission" date="2019-07" db="EMBL/GenBank/DDBJ databases">
        <title>Reinekea sp. strain SSH23 genome sequencing and assembly.</title>
        <authorList>
            <person name="Kim I."/>
        </authorList>
    </citation>
    <scope>NUCLEOTIDE SEQUENCE [LARGE SCALE GENOMIC DNA]</scope>
    <source>
        <strain evidence="3 4">SSH23</strain>
    </source>
</reference>
<comment type="function">
    <text evidence="2">Hydrolyzes RNA 2',3'-cyclic phosphodiester to an RNA 2'-phosphomonoester.</text>
</comment>
<dbReference type="EC" id="3.1.4.58" evidence="2"/>
<accession>A0A5C8Z9U3</accession>
<dbReference type="NCBIfam" id="TIGR02258">
    <property type="entry name" value="2_5_ligase"/>
    <property type="match status" value="1"/>
</dbReference>
<comment type="similarity">
    <text evidence="2">Belongs to the 2H phosphoesterase superfamily. ThpR family.</text>
</comment>
<comment type="caution">
    <text evidence="3">The sequence shown here is derived from an EMBL/GenBank/DDBJ whole genome shotgun (WGS) entry which is preliminary data.</text>
</comment>
<name>A0A5C8Z9U3_9GAMM</name>
<dbReference type="Pfam" id="PF13563">
    <property type="entry name" value="2_5_RNA_ligase2"/>
    <property type="match status" value="1"/>
</dbReference>
<keyword evidence="1 2" id="KW-0378">Hydrolase</keyword>